<keyword evidence="3" id="KW-1185">Reference proteome</keyword>
<accession>A0A9N9NZA6</accession>
<proteinExistence type="predicted"/>
<evidence type="ECO:0000313" key="3">
    <source>
        <dbReference type="Proteomes" id="UP000789570"/>
    </source>
</evidence>
<dbReference type="EMBL" id="CAJVPQ010027022">
    <property type="protein sequence ID" value="CAG8770193.1"/>
    <property type="molecule type" value="Genomic_DNA"/>
</dbReference>
<sequence>MTGRLNSLGGHDPNSPTFSRRPRGNSDASSIDIKRSDIDPALL</sequence>
<organism evidence="2 3">
    <name type="scientific">Funneliformis caledonium</name>
    <dbReference type="NCBI Taxonomy" id="1117310"/>
    <lineage>
        <taxon>Eukaryota</taxon>
        <taxon>Fungi</taxon>
        <taxon>Fungi incertae sedis</taxon>
        <taxon>Mucoromycota</taxon>
        <taxon>Glomeromycotina</taxon>
        <taxon>Glomeromycetes</taxon>
        <taxon>Glomerales</taxon>
        <taxon>Glomeraceae</taxon>
        <taxon>Funneliformis</taxon>
    </lineage>
</organism>
<evidence type="ECO:0000313" key="2">
    <source>
        <dbReference type="EMBL" id="CAG8770193.1"/>
    </source>
</evidence>
<dbReference type="AlphaFoldDB" id="A0A9N9NZA6"/>
<gene>
    <name evidence="2" type="ORF">FCALED_LOCUS17488</name>
</gene>
<evidence type="ECO:0000256" key="1">
    <source>
        <dbReference type="SAM" id="MobiDB-lite"/>
    </source>
</evidence>
<feature type="compositionally biased region" description="Basic and acidic residues" evidence="1">
    <location>
        <begin position="32"/>
        <end position="43"/>
    </location>
</feature>
<feature type="region of interest" description="Disordered" evidence="1">
    <location>
        <begin position="1"/>
        <end position="43"/>
    </location>
</feature>
<dbReference type="Proteomes" id="UP000789570">
    <property type="component" value="Unassembled WGS sequence"/>
</dbReference>
<comment type="caution">
    <text evidence="2">The sequence shown here is derived from an EMBL/GenBank/DDBJ whole genome shotgun (WGS) entry which is preliminary data.</text>
</comment>
<protein>
    <submittedName>
        <fullName evidence="2">3004_t:CDS:1</fullName>
    </submittedName>
</protein>
<reference evidence="2" key="1">
    <citation type="submission" date="2021-06" db="EMBL/GenBank/DDBJ databases">
        <authorList>
            <person name="Kallberg Y."/>
            <person name="Tangrot J."/>
            <person name="Rosling A."/>
        </authorList>
    </citation>
    <scope>NUCLEOTIDE SEQUENCE</scope>
    <source>
        <strain evidence="2">UK204</strain>
    </source>
</reference>
<feature type="non-terminal residue" evidence="2">
    <location>
        <position position="43"/>
    </location>
</feature>
<name>A0A9N9NZA6_9GLOM</name>